<evidence type="ECO:0000313" key="2">
    <source>
        <dbReference type="EMBL" id="CAB4831615.1"/>
    </source>
</evidence>
<gene>
    <name evidence="1" type="ORF">UFOPK2359_00267</name>
    <name evidence="2" type="ORF">UFOPK3167_01079</name>
</gene>
<dbReference type="PANTHER" id="PTHR35610">
    <property type="entry name" value="3-ISOPROPYLMALATE DEHYDRATASE-RELATED"/>
    <property type="match status" value="1"/>
</dbReference>
<dbReference type="EMBL" id="CAEZXG010000009">
    <property type="protein sequence ID" value="CAB4674907.1"/>
    <property type="molecule type" value="Genomic_DNA"/>
</dbReference>
<name>A0A6J6MLA3_9ZZZZ</name>
<dbReference type="AlphaFoldDB" id="A0A6J6MLA3"/>
<dbReference type="Pfam" id="PF09754">
    <property type="entry name" value="PAC2"/>
    <property type="match status" value="1"/>
</dbReference>
<proteinExistence type="predicted"/>
<dbReference type="InterPro" id="IPR038389">
    <property type="entry name" value="PSMG2_sf"/>
</dbReference>
<reference evidence="1" key="1">
    <citation type="submission" date="2020-05" db="EMBL/GenBank/DDBJ databases">
        <authorList>
            <person name="Chiriac C."/>
            <person name="Salcher M."/>
            <person name="Ghai R."/>
            <person name="Kavagutti S V."/>
        </authorList>
    </citation>
    <scope>NUCLEOTIDE SEQUENCE</scope>
</reference>
<protein>
    <submittedName>
        <fullName evidence="1">Unannotated protein</fullName>
    </submittedName>
</protein>
<evidence type="ECO:0000313" key="1">
    <source>
        <dbReference type="EMBL" id="CAB4674907.1"/>
    </source>
</evidence>
<organism evidence="1">
    <name type="scientific">freshwater metagenome</name>
    <dbReference type="NCBI Taxonomy" id="449393"/>
    <lineage>
        <taxon>unclassified sequences</taxon>
        <taxon>metagenomes</taxon>
        <taxon>ecological metagenomes</taxon>
    </lineage>
</organism>
<dbReference type="PIRSF" id="PIRSF028754">
    <property type="entry name" value="UCP028754"/>
    <property type="match status" value="1"/>
</dbReference>
<dbReference type="InterPro" id="IPR019151">
    <property type="entry name" value="Proteasome_assmbl_chaperone_2"/>
</dbReference>
<dbReference type="Gene3D" id="3.40.50.10900">
    <property type="entry name" value="PAC-like subunit"/>
    <property type="match status" value="1"/>
</dbReference>
<dbReference type="InterPro" id="IPR008492">
    <property type="entry name" value="Rv2714-like"/>
</dbReference>
<accession>A0A6J6MLA3</accession>
<dbReference type="SUPFAM" id="SSF159659">
    <property type="entry name" value="Cgl1923-like"/>
    <property type="match status" value="1"/>
</dbReference>
<dbReference type="EMBL" id="CAFABF010000066">
    <property type="protein sequence ID" value="CAB4831615.1"/>
    <property type="molecule type" value="Genomic_DNA"/>
</dbReference>
<sequence length="287" mass="31198">MEILHIPALRNPVMLCAFSGWNDAAESASAALEHVINALSENKPGVVSTLIGEIDSDDYFDFQVNRPQVSLDESENRTIAWPSTQIWGVSVPGFSRDFVIVSGSEPSMHWKSFVTEVLDLADDLEVSLIITIGSLLADVPHSRPISVGISASSPALAKELGLEISRYEGSIGILGIINDGAMRRGIDAISMWAAIPHYASNAPSPKAALALIHAIEDFLDVEIPQGDLPNEADAWEKEIDTLALEDTDVADYVKSLEESKDAQDLPEVSGESIAKEFERFLRRNNQS</sequence>